<dbReference type="Proteomes" id="UP001140513">
    <property type="component" value="Unassembled WGS sequence"/>
</dbReference>
<dbReference type="OrthoDB" id="3780608at2759"/>
<protein>
    <submittedName>
        <fullName evidence="2">Uncharacterized protein</fullName>
    </submittedName>
</protein>
<dbReference type="AlphaFoldDB" id="A0A9W8XYY6"/>
<dbReference type="EMBL" id="JAPEUX010000001">
    <property type="protein sequence ID" value="KAJ4360674.1"/>
    <property type="molecule type" value="Genomic_DNA"/>
</dbReference>
<dbReference type="InterPro" id="IPR006771">
    <property type="entry name" value="CetA-like"/>
</dbReference>
<gene>
    <name evidence="2" type="ORF">N0V89_001241</name>
</gene>
<name>A0A9W8XYY6_9PLEO</name>
<evidence type="ECO:0000256" key="1">
    <source>
        <dbReference type="SAM" id="SignalP"/>
    </source>
</evidence>
<comment type="caution">
    <text evidence="2">The sequence shown here is derived from an EMBL/GenBank/DDBJ whole genome shotgun (WGS) entry which is preliminary data.</text>
</comment>
<proteinExistence type="predicted"/>
<feature type="signal peptide" evidence="1">
    <location>
        <begin position="1"/>
        <end position="19"/>
    </location>
</feature>
<evidence type="ECO:0000313" key="3">
    <source>
        <dbReference type="Proteomes" id="UP001140513"/>
    </source>
</evidence>
<keyword evidence="3" id="KW-1185">Reference proteome</keyword>
<reference evidence="2" key="1">
    <citation type="submission" date="2022-10" db="EMBL/GenBank/DDBJ databases">
        <title>Tapping the CABI collections for fungal endophytes: first genome assemblies for Collariella, Neodidymelliopsis, Ascochyta clinopodiicola, Didymella pomorum, Didymosphaeria variabile, Neocosmospora piperis and Neocucurbitaria cava.</title>
        <authorList>
            <person name="Hill R."/>
        </authorList>
    </citation>
    <scope>NUCLEOTIDE SEQUENCE</scope>
    <source>
        <strain evidence="2">IMI 356815</strain>
    </source>
</reference>
<organism evidence="2 3">
    <name type="scientific">Didymosphaeria variabile</name>
    <dbReference type="NCBI Taxonomy" id="1932322"/>
    <lineage>
        <taxon>Eukaryota</taxon>
        <taxon>Fungi</taxon>
        <taxon>Dikarya</taxon>
        <taxon>Ascomycota</taxon>
        <taxon>Pezizomycotina</taxon>
        <taxon>Dothideomycetes</taxon>
        <taxon>Pleosporomycetidae</taxon>
        <taxon>Pleosporales</taxon>
        <taxon>Massarineae</taxon>
        <taxon>Didymosphaeriaceae</taxon>
        <taxon>Didymosphaeria</taxon>
    </lineage>
</organism>
<dbReference type="RefSeq" id="XP_056076876.1">
    <property type="nucleotide sequence ID" value="XM_056210054.1"/>
</dbReference>
<feature type="chain" id="PRO_5040988600" evidence="1">
    <location>
        <begin position="20"/>
        <end position="150"/>
    </location>
</feature>
<dbReference type="Pfam" id="PF04681">
    <property type="entry name" value="Bys1"/>
    <property type="match status" value="1"/>
</dbReference>
<accession>A0A9W8XYY6</accession>
<dbReference type="GeneID" id="80904771"/>
<keyword evidence="1" id="KW-0732">Signal</keyword>
<evidence type="ECO:0000313" key="2">
    <source>
        <dbReference type="EMBL" id="KAJ4360674.1"/>
    </source>
</evidence>
<sequence>MRVTTLLSSLAAITTLALAVEQVIIKNHLAVPVWYTTVDQTGYRSETFYIGAHDEASLDQSDRPGVAVKITPDRVDIDTPGKGVLILAYNKHPDGWIYYDLSAHNYFPFAGSKTKLGGPGSDNDWNDGQKHDPHTVGYQGHGDLYLDIGY</sequence>